<reference evidence="7 8" key="1">
    <citation type="submission" date="2024-09" db="EMBL/GenBank/DDBJ databases">
        <authorList>
            <person name="Zhang Z.-H."/>
        </authorList>
    </citation>
    <scope>NUCLEOTIDE SEQUENCE [LARGE SCALE GENOMIC DNA]</scope>
    <source>
        <strain evidence="7 8">HHTR114</strain>
    </source>
</reference>
<organism evidence="7 8">
    <name type="scientific">Hyphococcus aureus</name>
    <dbReference type="NCBI Taxonomy" id="2666033"/>
    <lineage>
        <taxon>Bacteria</taxon>
        <taxon>Pseudomonadati</taxon>
        <taxon>Pseudomonadota</taxon>
        <taxon>Alphaproteobacteria</taxon>
        <taxon>Parvularculales</taxon>
        <taxon>Parvularculaceae</taxon>
        <taxon>Hyphococcus</taxon>
    </lineage>
</organism>
<dbReference type="InterPro" id="IPR029098">
    <property type="entry name" value="Acetyltransf_C"/>
</dbReference>
<protein>
    <submittedName>
        <fullName evidence="7">Acyl-ACP--UDP-N-acetylglucosamine O-acyltransferase</fullName>
        <ecNumber evidence="7">2.3.1.129</ecNumber>
    </submittedName>
</protein>
<accession>A0ABW1L1P3</accession>
<evidence type="ECO:0000313" key="7">
    <source>
        <dbReference type="EMBL" id="MFC6036983.1"/>
    </source>
</evidence>
<dbReference type="NCBIfam" id="NF003657">
    <property type="entry name" value="PRK05289.1"/>
    <property type="match status" value="1"/>
</dbReference>
<feature type="domain" description="UDP N-acetylglucosamine O-acyltransferase C-terminal" evidence="6">
    <location>
        <begin position="174"/>
        <end position="251"/>
    </location>
</feature>
<keyword evidence="8" id="KW-1185">Reference proteome</keyword>
<sequence>MKAHPTAIIDKGAEIGDAEIGPYCVVGDGVKLHDGVELKSHVVVEGLTEIGANTQIYPFCVLGEPPQHLGCKGEGARLVIGSGNIIREHVTMHRGTIAGGALTSVGDGGFFMAGSHVAHDCHIGNKVIFANGAAIGGHGRIGDFAFLGAFCAIHQHCRIGDHAFIGGCAAVTTDVIPYASAVGNHARLVGLNVVGLKRRGFSRETIHKIRAAYRMLFFGDAVFRDRLEAVRQKFSASEEVRHIIDFIDVDKARPLMTAARED</sequence>
<dbReference type="PANTHER" id="PTHR43480:SF1">
    <property type="entry name" value="ACYL-[ACYL-CARRIER-PROTEIN]--UDP-N-ACETYLGLUCOSAMINE O-ACYLTRANSFERASE, MITOCHONDRIAL-RELATED"/>
    <property type="match status" value="1"/>
</dbReference>
<dbReference type="Gene3D" id="1.20.1180.10">
    <property type="entry name" value="Udp N-acetylglucosamine O-acyltransferase, C-terminal domain"/>
    <property type="match status" value="1"/>
</dbReference>
<dbReference type="InterPro" id="IPR037157">
    <property type="entry name" value="Acetyltransf_C_sf"/>
</dbReference>
<dbReference type="CDD" id="cd03351">
    <property type="entry name" value="LbH_UDP-GlcNAc_AT"/>
    <property type="match status" value="1"/>
</dbReference>
<dbReference type="RefSeq" id="WP_379881766.1">
    <property type="nucleotide sequence ID" value="NZ_JBHPON010000002.1"/>
</dbReference>
<dbReference type="NCBIfam" id="TIGR01852">
    <property type="entry name" value="lipid_A_lpxA"/>
    <property type="match status" value="1"/>
</dbReference>
<evidence type="ECO:0000256" key="3">
    <source>
        <dbReference type="ARBA" id="ARBA00022679"/>
    </source>
</evidence>
<evidence type="ECO:0000313" key="8">
    <source>
        <dbReference type="Proteomes" id="UP001596116"/>
    </source>
</evidence>
<dbReference type="EMBL" id="JBHPON010000002">
    <property type="protein sequence ID" value="MFC6036983.1"/>
    <property type="molecule type" value="Genomic_DNA"/>
</dbReference>
<dbReference type="InterPro" id="IPR010137">
    <property type="entry name" value="Lipid_A_LpxA"/>
</dbReference>
<evidence type="ECO:0000256" key="4">
    <source>
        <dbReference type="ARBA" id="ARBA00023098"/>
    </source>
</evidence>
<dbReference type="Pfam" id="PF13720">
    <property type="entry name" value="Acetyltransf_11"/>
    <property type="match status" value="1"/>
</dbReference>
<dbReference type="InterPro" id="IPR011004">
    <property type="entry name" value="Trimer_LpxA-like_sf"/>
</dbReference>
<dbReference type="InterPro" id="IPR001451">
    <property type="entry name" value="Hexapep"/>
</dbReference>
<keyword evidence="5 7" id="KW-0012">Acyltransferase</keyword>
<keyword evidence="1" id="KW-0444">Lipid biosynthesis</keyword>
<evidence type="ECO:0000259" key="6">
    <source>
        <dbReference type="Pfam" id="PF13720"/>
    </source>
</evidence>
<dbReference type="GO" id="GO:0008780">
    <property type="term" value="F:acyl-[acyl-carrier-protein]-UDP-N-acetylglucosamine O-acyltransferase activity"/>
    <property type="evidence" value="ECO:0007669"/>
    <property type="project" value="UniProtKB-EC"/>
</dbReference>
<gene>
    <name evidence="7" type="primary">lpxA</name>
    <name evidence="7" type="ORF">ACFMB1_15620</name>
</gene>
<evidence type="ECO:0000256" key="2">
    <source>
        <dbReference type="ARBA" id="ARBA00022556"/>
    </source>
</evidence>
<dbReference type="EC" id="2.3.1.129" evidence="7"/>
<comment type="caution">
    <text evidence="7">The sequence shown here is derived from an EMBL/GenBank/DDBJ whole genome shotgun (WGS) entry which is preliminary data.</text>
</comment>
<evidence type="ECO:0000256" key="5">
    <source>
        <dbReference type="ARBA" id="ARBA00023315"/>
    </source>
</evidence>
<evidence type="ECO:0000256" key="1">
    <source>
        <dbReference type="ARBA" id="ARBA00022516"/>
    </source>
</evidence>
<dbReference type="Proteomes" id="UP001596116">
    <property type="component" value="Unassembled WGS sequence"/>
</dbReference>
<proteinExistence type="predicted"/>
<name>A0ABW1L1P3_9PROT</name>
<dbReference type="Pfam" id="PF00132">
    <property type="entry name" value="Hexapep"/>
    <property type="match status" value="1"/>
</dbReference>
<keyword evidence="2" id="KW-0441">Lipid A biosynthesis</keyword>
<dbReference type="PIRSF" id="PIRSF000456">
    <property type="entry name" value="UDP-GlcNAc_acltr"/>
    <property type="match status" value="1"/>
</dbReference>
<dbReference type="Gene3D" id="2.160.10.10">
    <property type="entry name" value="Hexapeptide repeat proteins"/>
    <property type="match status" value="1"/>
</dbReference>
<keyword evidence="3 7" id="KW-0808">Transferase</keyword>
<dbReference type="SUPFAM" id="SSF51161">
    <property type="entry name" value="Trimeric LpxA-like enzymes"/>
    <property type="match status" value="1"/>
</dbReference>
<dbReference type="PANTHER" id="PTHR43480">
    <property type="entry name" value="ACYL-[ACYL-CARRIER-PROTEIN]--UDP-N-ACETYLGLUCOSAMINE O-ACYLTRANSFERASE"/>
    <property type="match status" value="1"/>
</dbReference>
<keyword evidence="4" id="KW-0443">Lipid metabolism</keyword>